<dbReference type="EMBL" id="OOIP01000013">
    <property type="protein sequence ID" value="SPO39181.1"/>
    <property type="molecule type" value="Genomic_DNA"/>
</dbReference>
<evidence type="ECO:0000256" key="10">
    <source>
        <dbReference type="PROSITE-ProRule" id="PRU10141"/>
    </source>
</evidence>
<evidence type="ECO:0000256" key="7">
    <source>
        <dbReference type="ARBA" id="ARBA00022840"/>
    </source>
</evidence>
<feature type="compositionally biased region" description="Low complexity" evidence="11">
    <location>
        <begin position="465"/>
        <end position="476"/>
    </location>
</feature>
<feature type="region of interest" description="Disordered" evidence="11">
    <location>
        <begin position="814"/>
        <end position="1143"/>
    </location>
</feature>
<evidence type="ECO:0000256" key="4">
    <source>
        <dbReference type="ARBA" id="ARBA00022679"/>
    </source>
</evidence>
<proteinExistence type="predicted"/>
<keyword evidence="14" id="KW-1185">Reference proteome</keyword>
<evidence type="ECO:0000256" key="5">
    <source>
        <dbReference type="ARBA" id="ARBA00022741"/>
    </source>
</evidence>
<feature type="compositionally biased region" description="Low complexity" evidence="11">
    <location>
        <begin position="558"/>
        <end position="572"/>
    </location>
</feature>
<gene>
    <name evidence="13" type="ORF">PSFLO_04660</name>
</gene>
<dbReference type="PANTHER" id="PTHR24346">
    <property type="entry name" value="MAP/MICROTUBULE AFFINITY-REGULATING KINASE"/>
    <property type="match status" value="1"/>
</dbReference>
<keyword evidence="3" id="KW-0597">Phosphoprotein</keyword>
<feature type="compositionally biased region" description="Polar residues" evidence="11">
    <location>
        <begin position="1006"/>
        <end position="1038"/>
    </location>
</feature>
<dbReference type="PROSITE" id="PS00108">
    <property type="entry name" value="PROTEIN_KINASE_ST"/>
    <property type="match status" value="1"/>
</dbReference>
<comment type="catalytic activity">
    <reaction evidence="8">
        <text>L-threonyl-[protein] + ATP = O-phospho-L-threonyl-[protein] + ADP + H(+)</text>
        <dbReference type="Rhea" id="RHEA:46608"/>
        <dbReference type="Rhea" id="RHEA-COMP:11060"/>
        <dbReference type="Rhea" id="RHEA-COMP:11605"/>
        <dbReference type="ChEBI" id="CHEBI:15378"/>
        <dbReference type="ChEBI" id="CHEBI:30013"/>
        <dbReference type="ChEBI" id="CHEBI:30616"/>
        <dbReference type="ChEBI" id="CHEBI:61977"/>
        <dbReference type="ChEBI" id="CHEBI:456216"/>
        <dbReference type="EC" id="2.7.11.1"/>
    </reaction>
</comment>
<evidence type="ECO:0000256" key="9">
    <source>
        <dbReference type="ARBA" id="ARBA00048679"/>
    </source>
</evidence>
<evidence type="ECO:0000256" key="8">
    <source>
        <dbReference type="ARBA" id="ARBA00047899"/>
    </source>
</evidence>
<feature type="compositionally biased region" description="Low complexity" evidence="11">
    <location>
        <begin position="362"/>
        <end position="375"/>
    </location>
</feature>
<dbReference type="InterPro" id="IPR008271">
    <property type="entry name" value="Ser/Thr_kinase_AS"/>
</dbReference>
<evidence type="ECO:0000313" key="13">
    <source>
        <dbReference type="EMBL" id="SPO39181.1"/>
    </source>
</evidence>
<dbReference type="GO" id="GO:0005737">
    <property type="term" value="C:cytoplasm"/>
    <property type="evidence" value="ECO:0007669"/>
    <property type="project" value="TreeGrafter"/>
</dbReference>
<feature type="compositionally biased region" description="Polar residues" evidence="11">
    <location>
        <begin position="940"/>
        <end position="956"/>
    </location>
</feature>
<keyword evidence="4" id="KW-0808">Transferase</keyword>
<dbReference type="EC" id="2.7.11.1" evidence="1"/>
<accession>A0A5C3F7D7</accession>
<feature type="compositionally biased region" description="Low complexity" evidence="11">
    <location>
        <begin position="1172"/>
        <end position="1190"/>
    </location>
</feature>
<feature type="compositionally biased region" description="Low complexity" evidence="11">
    <location>
        <begin position="1210"/>
        <end position="1219"/>
    </location>
</feature>
<feature type="compositionally biased region" description="Pro residues" evidence="11">
    <location>
        <begin position="1408"/>
        <end position="1423"/>
    </location>
</feature>
<feature type="binding site" evidence="10">
    <location>
        <position position="76"/>
    </location>
    <ligand>
        <name>ATP</name>
        <dbReference type="ChEBI" id="CHEBI:30616"/>
    </ligand>
</feature>
<feature type="compositionally biased region" description="Polar residues" evidence="11">
    <location>
        <begin position="519"/>
        <end position="529"/>
    </location>
</feature>
<feature type="compositionally biased region" description="Basic and acidic residues" evidence="11">
    <location>
        <begin position="722"/>
        <end position="732"/>
    </location>
</feature>
<dbReference type="Proteomes" id="UP000323386">
    <property type="component" value="Unassembled WGS sequence"/>
</dbReference>
<dbReference type="PANTHER" id="PTHR24346:SF110">
    <property type="entry name" value="NON-SPECIFIC SERINE_THREONINE PROTEIN KINASE"/>
    <property type="match status" value="1"/>
</dbReference>
<feature type="region of interest" description="Disordered" evidence="11">
    <location>
        <begin position="1520"/>
        <end position="1541"/>
    </location>
</feature>
<dbReference type="Gene3D" id="1.10.510.10">
    <property type="entry name" value="Transferase(Phosphotransferase) domain 1"/>
    <property type="match status" value="1"/>
</dbReference>
<name>A0A5C3F7D7_9BASI</name>
<feature type="compositionally biased region" description="Basic and acidic residues" evidence="11">
    <location>
        <begin position="426"/>
        <end position="437"/>
    </location>
</feature>
<feature type="compositionally biased region" description="Low complexity" evidence="11">
    <location>
        <begin position="1616"/>
        <end position="1649"/>
    </location>
</feature>
<dbReference type="InterPro" id="IPR011009">
    <property type="entry name" value="Kinase-like_dom_sf"/>
</dbReference>
<dbReference type="Pfam" id="PF00069">
    <property type="entry name" value="Pkinase"/>
    <property type="match status" value="1"/>
</dbReference>
<dbReference type="SUPFAM" id="SSF56112">
    <property type="entry name" value="Protein kinase-like (PK-like)"/>
    <property type="match status" value="1"/>
</dbReference>
<feature type="compositionally biased region" description="Polar residues" evidence="11">
    <location>
        <begin position="838"/>
        <end position="853"/>
    </location>
</feature>
<feature type="compositionally biased region" description="Gly residues" evidence="11">
    <location>
        <begin position="1527"/>
        <end position="1539"/>
    </location>
</feature>
<feature type="compositionally biased region" description="Basic residues" evidence="11">
    <location>
        <begin position="1053"/>
        <end position="1065"/>
    </location>
</feature>
<evidence type="ECO:0000256" key="11">
    <source>
        <dbReference type="SAM" id="MobiDB-lite"/>
    </source>
</evidence>
<feature type="compositionally biased region" description="Polar residues" evidence="11">
    <location>
        <begin position="874"/>
        <end position="887"/>
    </location>
</feature>
<feature type="compositionally biased region" description="Gly residues" evidence="11">
    <location>
        <begin position="1425"/>
        <end position="1442"/>
    </location>
</feature>
<feature type="region of interest" description="Disordered" evidence="11">
    <location>
        <begin position="339"/>
        <end position="601"/>
    </location>
</feature>
<feature type="compositionally biased region" description="Basic residues" evidence="11">
    <location>
        <begin position="1364"/>
        <end position="1374"/>
    </location>
</feature>
<keyword evidence="6 13" id="KW-0418">Kinase</keyword>
<keyword evidence="5 10" id="KW-0547">Nucleotide-binding</keyword>
<sequence>MSQVSSRRGAYGSTNGSSINQKAALASAYQELGKELSSGKLKAVGNYTLQRPIGEGTYGKVRLGLHRLTNTRVAIKQVPKAHSASLTREIHHHRRLHHPHVMKLYEVIATEQYIWMVSELCAGGELYDYLVEREYLPEAEARRVFGQLCLAVAYIHAKGIVHRDLKLENVLLDERCNVKLGDFGFTREFEGKRLMDTFCGTTGYAAPEMLAGKRYTGQEVDIWSLGIILYALLCGALPFDDDDEAVMKDKILKGVFELPECLSSEAQDLITSILQLDPLRRPTIETILSHAWFSKVIVSTPMSTLEEDEPALGYFDSGTLPGAVEGSESALVDTPELAGAATPAGDAAAEPSATPHPSTDLGSTEAGASASAAETVNDDDDDADAATDARGNRSRPASPLDDALGTVRHQSSVSGASESSFYSARSDSESSDRRSSTTEETDPTTAESGSKRGDPGDEVDAAEHPASASGQPGAAGLEATDVGARTKLPRNESQSTIRRAGSTGSDASHGAHALRPAGRTTTTASSSLPTHHEHSSDRGSGGAGECDGDGEDTPIAARSSSLQKRGSQGSSSRGHHRTPSRTKRKSISSGGLSDHHPPLVGSRPIDYVAQLTQPQSAAFCTALEQNLLHQLSGLGVDVGQLVHSICTDACDASGALWWMLVRKAQEREPAMAEASGQVHVAPSTPPRSVAPQPHAQPPPASALPPTQTAETSPVPPPLPQKDPSRRSHDRGGRYGMTASKSMDSSLFDSVGSGSGSRLHTVISQEEIDASPSSPGQVPSAKVPGLPDDTPPATRTASGLPLSASLNTLPIAIHATPEHASMTSTTPSKTRPKHRHMPTTPSSLGSGRAQSPEETGSPMGTPKSKRHQHADRARSNSLSMKQFASTVLGTRDKSPQPEQVCVAGENLPFERSKSPSIFGKRTNSAGGGVKEAQSIAGKLATASTPKKASIDASSPSLGSDKGRKSTSKAGAGVGAGADVAAVQRIRAEEAIEAGSRSPGRSGDEAKSTPSASVDSFSTTSLTPQNSERGSKQKSGSSFMATVRTWLGAHEKQGGRKQQKGSAKKVNKAGTSSLGYDGPASASQLSNRPASVRKRSGPYHAAPIQRRPSKASQMGSLSRRSSTGSTKHFNPDYASPPHQQYARPSTLRRLSAGSITPTATLYGDYVQEHHPGHGRTPSRSSRPSSGHSQHLSGLQGRKGSASSGHSAFRKQGGSAYSSGSGRRQSHRLSHDGGTVVRRHRAYGSSSGSPSRRNSRHDSRPGSLRSRNSSPGRLPLEGAVEELDDFARSVQSGISTPRRSLDSSSRRPSSLRHETASGRQSPLSTGTGGAGTGARTPAQAQHHSIFVAHKSRTPYKPPSANPALHGSHSRASSHHHHLDSSSSSYGGSGPNTAPGQPPAAGTGTWRYSWGRPPPSWAGPVDPPPPSHIGGGGGGGAGGSGLGVADGGRPKLRDVFANKELDDDWTDEDEEPAYSGGLGQLDSLSGSGWPSDYSTMARNETLKGSPYATRVFRDGPEMHGASMAMPSRFGGSVGGGGGGGSGSGSMAPGSSMLGYGRYAGVRSLFQPPSLGNEFSPKTLSMTFHDAATAASGSSARGSMDTTGGESATSDGGGSANVDGSASKSPSLASAAGSPTAAMVASASGSAAAAAATPTPTPAPALGPGSRVRAGSAAASVSAFKGNHIIEEEEEDE</sequence>
<organism evidence="13 14">
    <name type="scientific">Pseudozyma flocculosa</name>
    <dbReference type="NCBI Taxonomy" id="84751"/>
    <lineage>
        <taxon>Eukaryota</taxon>
        <taxon>Fungi</taxon>
        <taxon>Dikarya</taxon>
        <taxon>Basidiomycota</taxon>
        <taxon>Ustilaginomycotina</taxon>
        <taxon>Ustilaginomycetes</taxon>
        <taxon>Ustilaginales</taxon>
        <taxon>Ustilaginaceae</taxon>
        <taxon>Pseudozyma</taxon>
    </lineage>
</organism>
<feature type="compositionally biased region" description="Polar residues" evidence="11">
    <location>
        <begin position="491"/>
        <end position="506"/>
    </location>
</feature>
<feature type="compositionally biased region" description="Low complexity" evidence="11">
    <location>
        <begin position="1657"/>
        <end position="1666"/>
    </location>
</feature>
<reference evidence="13 14" key="1">
    <citation type="submission" date="2018-03" db="EMBL/GenBank/DDBJ databases">
        <authorList>
            <person name="Guldener U."/>
        </authorList>
    </citation>
    <scope>NUCLEOTIDE SEQUENCE [LARGE SCALE GENOMIC DNA]</scope>
    <source>
        <strain evidence="13 14">DAOM196992</strain>
    </source>
</reference>
<feature type="compositionally biased region" description="Basic and acidic residues" evidence="11">
    <location>
        <begin position="1296"/>
        <end position="1313"/>
    </location>
</feature>
<feature type="compositionally biased region" description="Basic residues" evidence="11">
    <location>
        <begin position="573"/>
        <end position="586"/>
    </location>
</feature>
<keyword evidence="2" id="KW-0723">Serine/threonine-protein kinase</keyword>
<dbReference type="InterPro" id="IPR017441">
    <property type="entry name" value="Protein_kinase_ATP_BS"/>
</dbReference>
<feature type="compositionally biased region" description="Acidic residues" evidence="11">
    <location>
        <begin position="1457"/>
        <end position="1468"/>
    </location>
</feature>
<feature type="domain" description="Protein kinase" evidence="12">
    <location>
        <begin position="47"/>
        <end position="293"/>
    </location>
</feature>
<dbReference type="SMART" id="SM00220">
    <property type="entry name" value="S_TKc"/>
    <property type="match status" value="1"/>
</dbReference>
<evidence type="ECO:0000256" key="2">
    <source>
        <dbReference type="ARBA" id="ARBA00022527"/>
    </source>
</evidence>
<dbReference type="CDD" id="cd14003">
    <property type="entry name" value="STKc_AMPK-like"/>
    <property type="match status" value="1"/>
</dbReference>
<feature type="compositionally biased region" description="Polar residues" evidence="11">
    <location>
        <begin position="738"/>
        <end position="747"/>
    </location>
</feature>
<dbReference type="GO" id="GO:0005524">
    <property type="term" value="F:ATP binding"/>
    <property type="evidence" value="ECO:0007669"/>
    <property type="project" value="UniProtKB-UniRule"/>
</dbReference>
<feature type="compositionally biased region" description="Basic and acidic residues" evidence="11">
    <location>
        <begin position="1444"/>
        <end position="1456"/>
    </location>
</feature>
<protein>
    <recommendedName>
        <fullName evidence="1">non-specific serine/threonine protein kinase</fullName>
        <ecNumber evidence="1">2.7.11.1</ecNumber>
    </recommendedName>
</protein>
<dbReference type="GO" id="GO:0004674">
    <property type="term" value="F:protein serine/threonine kinase activity"/>
    <property type="evidence" value="ECO:0007669"/>
    <property type="project" value="UniProtKB-KW"/>
</dbReference>
<feature type="region of interest" description="Disordered" evidence="11">
    <location>
        <begin position="1163"/>
        <end position="1482"/>
    </location>
</feature>
<dbReference type="OrthoDB" id="504170at2759"/>
<evidence type="ECO:0000256" key="3">
    <source>
        <dbReference type="ARBA" id="ARBA00022553"/>
    </source>
</evidence>
<comment type="catalytic activity">
    <reaction evidence="9">
        <text>L-seryl-[protein] + ATP = O-phospho-L-seryl-[protein] + ADP + H(+)</text>
        <dbReference type="Rhea" id="RHEA:17989"/>
        <dbReference type="Rhea" id="RHEA-COMP:9863"/>
        <dbReference type="Rhea" id="RHEA-COMP:11604"/>
        <dbReference type="ChEBI" id="CHEBI:15378"/>
        <dbReference type="ChEBI" id="CHEBI:29999"/>
        <dbReference type="ChEBI" id="CHEBI:30616"/>
        <dbReference type="ChEBI" id="CHEBI:83421"/>
        <dbReference type="ChEBI" id="CHEBI:456216"/>
        <dbReference type="EC" id="2.7.11.1"/>
    </reaction>
</comment>
<feature type="compositionally biased region" description="Low complexity" evidence="11">
    <location>
        <begin position="1113"/>
        <end position="1124"/>
    </location>
</feature>
<dbReference type="FunFam" id="1.10.510.10:FF:000650">
    <property type="entry name" value="Serine/threonine-protein kinase ppk16"/>
    <property type="match status" value="1"/>
</dbReference>
<feature type="compositionally biased region" description="Polar residues" evidence="11">
    <location>
        <begin position="1595"/>
        <end position="1605"/>
    </location>
</feature>
<feature type="compositionally biased region" description="Low complexity" evidence="11">
    <location>
        <begin position="411"/>
        <end position="425"/>
    </location>
</feature>
<feature type="compositionally biased region" description="Acidic residues" evidence="11">
    <location>
        <begin position="376"/>
        <end position="385"/>
    </location>
</feature>
<evidence type="ECO:0000259" key="12">
    <source>
        <dbReference type="PROSITE" id="PS50011"/>
    </source>
</evidence>
<evidence type="ECO:0000256" key="1">
    <source>
        <dbReference type="ARBA" id="ARBA00012513"/>
    </source>
</evidence>
<evidence type="ECO:0000313" key="14">
    <source>
        <dbReference type="Proteomes" id="UP000323386"/>
    </source>
</evidence>
<dbReference type="PROSITE" id="PS50011">
    <property type="entry name" value="PROTEIN_KINASE_DOM"/>
    <property type="match status" value="1"/>
</dbReference>
<dbReference type="InterPro" id="IPR000719">
    <property type="entry name" value="Prot_kinase_dom"/>
</dbReference>
<feature type="region of interest" description="Disordered" evidence="11">
    <location>
        <begin position="670"/>
        <end position="801"/>
    </location>
</feature>
<dbReference type="PROSITE" id="PS00107">
    <property type="entry name" value="PROTEIN_KINASE_ATP"/>
    <property type="match status" value="1"/>
</dbReference>
<dbReference type="GO" id="GO:0035556">
    <property type="term" value="P:intracellular signal transduction"/>
    <property type="evidence" value="ECO:0007669"/>
    <property type="project" value="TreeGrafter"/>
</dbReference>
<keyword evidence="7 10" id="KW-0067">ATP-binding</keyword>
<evidence type="ECO:0000256" key="6">
    <source>
        <dbReference type="ARBA" id="ARBA00022777"/>
    </source>
</evidence>
<feature type="region of interest" description="Disordered" evidence="11">
    <location>
        <begin position="1586"/>
        <end position="1666"/>
    </location>
</feature>
<feature type="compositionally biased region" description="Low complexity" evidence="11">
    <location>
        <begin position="339"/>
        <end position="355"/>
    </location>
</feature>